<dbReference type="EMBL" id="ML994653">
    <property type="protein sequence ID" value="KAF2181424.1"/>
    <property type="molecule type" value="Genomic_DNA"/>
</dbReference>
<proteinExistence type="predicted"/>
<protein>
    <submittedName>
        <fullName evidence="1">Uncharacterized protein</fullName>
    </submittedName>
</protein>
<reference evidence="1" key="1">
    <citation type="journal article" date="2020" name="Stud. Mycol.">
        <title>101 Dothideomycetes genomes: a test case for predicting lifestyles and emergence of pathogens.</title>
        <authorList>
            <person name="Haridas S."/>
            <person name="Albert R."/>
            <person name="Binder M."/>
            <person name="Bloem J."/>
            <person name="Labutti K."/>
            <person name="Salamov A."/>
            <person name="Andreopoulos B."/>
            <person name="Baker S."/>
            <person name="Barry K."/>
            <person name="Bills G."/>
            <person name="Bluhm B."/>
            <person name="Cannon C."/>
            <person name="Castanera R."/>
            <person name="Culley D."/>
            <person name="Daum C."/>
            <person name="Ezra D."/>
            <person name="Gonzalez J."/>
            <person name="Henrissat B."/>
            <person name="Kuo A."/>
            <person name="Liang C."/>
            <person name="Lipzen A."/>
            <person name="Lutzoni F."/>
            <person name="Magnuson J."/>
            <person name="Mondo S."/>
            <person name="Nolan M."/>
            <person name="Ohm R."/>
            <person name="Pangilinan J."/>
            <person name="Park H.-J."/>
            <person name="Ramirez L."/>
            <person name="Alfaro M."/>
            <person name="Sun H."/>
            <person name="Tritt A."/>
            <person name="Yoshinaga Y."/>
            <person name="Zwiers L.-H."/>
            <person name="Turgeon B."/>
            <person name="Goodwin S."/>
            <person name="Spatafora J."/>
            <person name="Crous P."/>
            <person name="Grigoriev I."/>
        </authorList>
    </citation>
    <scope>NUCLEOTIDE SEQUENCE</scope>
    <source>
        <strain evidence="1">CBS 207.26</strain>
    </source>
</reference>
<evidence type="ECO:0000313" key="1">
    <source>
        <dbReference type="EMBL" id="KAF2181424.1"/>
    </source>
</evidence>
<evidence type="ECO:0000313" key="2">
    <source>
        <dbReference type="Proteomes" id="UP000800200"/>
    </source>
</evidence>
<organism evidence="1 2">
    <name type="scientific">Zopfia rhizophila CBS 207.26</name>
    <dbReference type="NCBI Taxonomy" id="1314779"/>
    <lineage>
        <taxon>Eukaryota</taxon>
        <taxon>Fungi</taxon>
        <taxon>Dikarya</taxon>
        <taxon>Ascomycota</taxon>
        <taxon>Pezizomycotina</taxon>
        <taxon>Dothideomycetes</taxon>
        <taxon>Dothideomycetes incertae sedis</taxon>
        <taxon>Zopfiaceae</taxon>
        <taxon>Zopfia</taxon>
    </lineage>
</organism>
<dbReference type="Proteomes" id="UP000800200">
    <property type="component" value="Unassembled WGS sequence"/>
</dbReference>
<dbReference type="AlphaFoldDB" id="A0A6A6DPB2"/>
<accession>A0A6A6DPB2</accession>
<dbReference type="OrthoDB" id="3795411at2759"/>
<name>A0A6A6DPB2_9PEZI</name>
<gene>
    <name evidence="1" type="ORF">K469DRAFT_590000</name>
</gene>
<keyword evidence="2" id="KW-1185">Reference proteome</keyword>
<sequence length="57" mass="6749">LVVKVVNNTVELNSLILTLLIFRAYLRMTETSPLLLNVYKRVEVIRKVMREIKKIYT</sequence>
<feature type="non-terminal residue" evidence="1">
    <location>
        <position position="1"/>
    </location>
</feature>